<dbReference type="EMBL" id="JAMQPM010000001">
    <property type="protein sequence ID" value="MCW7524913.1"/>
    <property type="molecule type" value="Genomic_DNA"/>
</dbReference>
<gene>
    <name evidence="2" type="ORF">ND861_01020</name>
    <name evidence="3" type="ORF">ND862_01020</name>
</gene>
<comment type="caution">
    <text evidence="3">The sequence shown here is derived from an EMBL/GenBank/DDBJ whole genome shotgun (WGS) entry which is preliminary data.</text>
</comment>
<keyword evidence="1" id="KW-1133">Transmembrane helix</keyword>
<proteinExistence type="predicted"/>
<name>A0AAW5VF17_9LEPT</name>
<evidence type="ECO:0000313" key="3">
    <source>
        <dbReference type="EMBL" id="MCW7528780.1"/>
    </source>
</evidence>
<protein>
    <submittedName>
        <fullName evidence="3">Uncharacterized protein</fullName>
    </submittedName>
</protein>
<keyword evidence="1" id="KW-0812">Transmembrane</keyword>
<accession>A0AAW5VF17</accession>
<evidence type="ECO:0000313" key="4">
    <source>
        <dbReference type="Proteomes" id="UP001208540"/>
    </source>
</evidence>
<dbReference type="RefSeq" id="WP_265350298.1">
    <property type="nucleotide sequence ID" value="NZ_JAMQPL010000001.1"/>
</dbReference>
<reference evidence="3 5" key="1">
    <citation type="submission" date="2022-06" db="EMBL/GenBank/DDBJ databases">
        <title>Leptospira isolates from biofilms formed at urban environments.</title>
        <authorList>
            <person name="Ribeiro P.S."/>
            <person name="Sousa T."/>
            <person name="Carvalho N."/>
            <person name="Aburjaile F."/>
            <person name="Neves F."/>
            <person name="Oliveira D."/>
            <person name="Blanco L."/>
            <person name="Lima J."/>
            <person name="Costa F."/>
            <person name="Brenig B."/>
            <person name="Soares S."/>
            <person name="Ramos R."/>
            <person name="Goes-Neto A."/>
            <person name="Matiuzzi M."/>
            <person name="Azevedo V."/>
            <person name="Ristow P."/>
        </authorList>
    </citation>
    <scope>NUCLEOTIDE SEQUENCE</scope>
    <source>
        <strain evidence="2 5">VSF19</strain>
        <strain evidence="3">VSF20</strain>
    </source>
</reference>
<evidence type="ECO:0000313" key="2">
    <source>
        <dbReference type="EMBL" id="MCW7524913.1"/>
    </source>
</evidence>
<dbReference type="AlphaFoldDB" id="A0AAW5VF17"/>
<dbReference type="Proteomes" id="UP001208912">
    <property type="component" value="Unassembled WGS sequence"/>
</dbReference>
<keyword evidence="5" id="KW-1185">Reference proteome</keyword>
<dbReference type="EMBL" id="JAMQPL010000001">
    <property type="protein sequence ID" value="MCW7528780.1"/>
    <property type="molecule type" value="Genomic_DNA"/>
</dbReference>
<sequence>MKERDRWLLVSAAFAEFRGNERGNQTYIEKTIGQNASHLGKPHISKALQYALAAYYLMPADYDFDRVRNLFIGFTMGKRAGGSYNSIEGKTDDRVHIGKSWKMAFAAYMLTKEKDHDFILKFMYAGYMEGRKKDLAVNSFMQGLELWLKAWTLPRFFQLVVGIIMMIVGFKTLNPYLALAGFSTTIDSINYGGENPRDNEYSHPEEMNHGQGYAYVVTQ</sequence>
<evidence type="ECO:0000313" key="5">
    <source>
        <dbReference type="Proteomes" id="UP001208912"/>
    </source>
</evidence>
<evidence type="ECO:0000256" key="1">
    <source>
        <dbReference type="SAM" id="Phobius"/>
    </source>
</evidence>
<organism evidence="3 4">
    <name type="scientific">Leptospira soteropolitanensis</name>
    <dbReference type="NCBI Taxonomy" id="2950025"/>
    <lineage>
        <taxon>Bacteria</taxon>
        <taxon>Pseudomonadati</taxon>
        <taxon>Spirochaetota</taxon>
        <taxon>Spirochaetia</taxon>
        <taxon>Leptospirales</taxon>
        <taxon>Leptospiraceae</taxon>
        <taxon>Leptospira</taxon>
    </lineage>
</organism>
<keyword evidence="1" id="KW-0472">Membrane</keyword>
<dbReference type="Proteomes" id="UP001208540">
    <property type="component" value="Unassembled WGS sequence"/>
</dbReference>
<feature type="transmembrane region" description="Helical" evidence="1">
    <location>
        <begin position="156"/>
        <end position="173"/>
    </location>
</feature>